<dbReference type="AlphaFoldDB" id="A0A0A9BA87"/>
<proteinExistence type="predicted"/>
<dbReference type="EMBL" id="GBRH01237644">
    <property type="protein sequence ID" value="JAD60251.1"/>
    <property type="molecule type" value="Transcribed_RNA"/>
</dbReference>
<sequence>MEGRLPFFSDACNNGSVICELGGFITSQTISVLCSDAVREIWIRYWPYDR</sequence>
<name>A0A0A9BA87_ARUDO</name>
<accession>A0A0A9BA87</accession>
<protein>
    <submittedName>
        <fullName evidence="1">Uncharacterized protein</fullName>
    </submittedName>
</protein>
<reference evidence="1" key="2">
    <citation type="journal article" date="2015" name="Data Brief">
        <title>Shoot transcriptome of the giant reed, Arundo donax.</title>
        <authorList>
            <person name="Barrero R.A."/>
            <person name="Guerrero F.D."/>
            <person name="Moolhuijzen P."/>
            <person name="Goolsby J.A."/>
            <person name="Tidwell J."/>
            <person name="Bellgard S.E."/>
            <person name="Bellgard M.I."/>
        </authorList>
    </citation>
    <scope>NUCLEOTIDE SEQUENCE</scope>
    <source>
        <tissue evidence="1">Shoot tissue taken approximately 20 cm above the soil surface</tissue>
    </source>
</reference>
<evidence type="ECO:0000313" key="1">
    <source>
        <dbReference type="EMBL" id="JAD60251.1"/>
    </source>
</evidence>
<organism evidence="1">
    <name type="scientific">Arundo donax</name>
    <name type="common">Giant reed</name>
    <name type="synonym">Donax arundinaceus</name>
    <dbReference type="NCBI Taxonomy" id="35708"/>
    <lineage>
        <taxon>Eukaryota</taxon>
        <taxon>Viridiplantae</taxon>
        <taxon>Streptophyta</taxon>
        <taxon>Embryophyta</taxon>
        <taxon>Tracheophyta</taxon>
        <taxon>Spermatophyta</taxon>
        <taxon>Magnoliopsida</taxon>
        <taxon>Liliopsida</taxon>
        <taxon>Poales</taxon>
        <taxon>Poaceae</taxon>
        <taxon>PACMAD clade</taxon>
        <taxon>Arundinoideae</taxon>
        <taxon>Arundineae</taxon>
        <taxon>Arundo</taxon>
    </lineage>
</organism>
<reference evidence="1" key="1">
    <citation type="submission" date="2014-09" db="EMBL/GenBank/DDBJ databases">
        <authorList>
            <person name="Magalhaes I.L.F."/>
            <person name="Oliveira U."/>
            <person name="Santos F.R."/>
            <person name="Vidigal T.H.D.A."/>
            <person name="Brescovit A.D."/>
            <person name="Santos A.J."/>
        </authorList>
    </citation>
    <scope>NUCLEOTIDE SEQUENCE</scope>
    <source>
        <tissue evidence="1">Shoot tissue taken approximately 20 cm above the soil surface</tissue>
    </source>
</reference>